<dbReference type="RefSeq" id="WP_054608819.1">
    <property type="nucleotide sequence ID" value="NZ_JANJPD010000064.1"/>
</dbReference>
<dbReference type="EMBL" id="QKQP01000001">
    <property type="protein sequence ID" value="PZD81870.1"/>
    <property type="molecule type" value="Genomic_DNA"/>
</dbReference>
<evidence type="ECO:0000313" key="9">
    <source>
        <dbReference type="Proteomes" id="UP000248886"/>
    </source>
</evidence>
<dbReference type="InterPro" id="IPR042217">
    <property type="entry name" value="T4SS_VirB10/TrbI"/>
</dbReference>
<keyword evidence="4 7" id="KW-1133">Transmembrane helix</keyword>
<evidence type="ECO:0000256" key="4">
    <source>
        <dbReference type="ARBA" id="ARBA00022989"/>
    </source>
</evidence>
<protein>
    <submittedName>
        <fullName evidence="8">Conjugal transfer protein TrbI</fullName>
    </submittedName>
</protein>
<dbReference type="Pfam" id="PF03743">
    <property type="entry name" value="TrbI"/>
    <property type="match status" value="1"/>
</dbReference>
<comment type="similarity">
    <text evidence="2">Belongs to the TrbI/VirB10 family.</text>
</comment>
<evidence type="ECO:0000256" key="6">
    <source>
        <dbReference type="SAM" id="MobiDB-lite"/>
    </source>
</evidence>
<dbReference type="CDD" id="cd16429">
    <property type="entry name" value="VirB10"/>
    <property type="match status" value="1"/>
</dbReference>
<feature type="compositionally biased region" description="Polar residues" evidence="6">
    <location>
        <begin position="119"/>
        <end position="141"/>
    </location>
</feature>
<organism evidence="8 9">
    <name type="scientific">Acidithiobacillus ferrooxidans</name>
    <name type="common">Thiobacillus ferrooxidans</name>
    <dbReference type="NCBI Taxonomy" id="920"/>
    <lineage>
        <taxon>Bacteria</taxon>
        <taxon>Pseudomonadati</taxon>
        <taxon>Pseudomonadota</taxon>
        <taxon>Acidithiobacillia</taxon>
        <taxon>Acidithiobacillales</taxon>
        <taxon>Acidithiobacillaceae</taxon>
        <taxon>Acidithiobacillus</taxon>
    </lineage>
</organism>
<feature type="region of interest" description="Disordered" evidence="6">
    <location>
        <begin position="88"/>
        <end position="141"/>
    </location>
</feature>
<dbReference type="InterPro" id="IPR005498">
    <property type="entry name" value="T4SS_VirB10/TraB/TrbI"/>
</dbReference>
<name>A0A2W1K5Z1_ACIFR</name>
<evidence type="ECO:0000313" key="8">
    <source>
        <dbReference type="EMBL" id="PZD81870.1"/>
    </source>
</evidence>
<comment type="subcellular location">
    <subcellularLocation>
        <location evidence="1">Membrane</location>
        <topology evidence="1">Single-pass membrane protein</topology>
    </subcellularLocation>
</comment>
<feature type="transmembrane region" description="Helical" evidence="7">
    <location>
        <begin position="66"/>
        <end position="86"/>
    </location>
</feature>
<keyword evidence="5 7" id="KW-0472">Membrane</keyword>
<reference evidence="8 9" key="1">
    <citation type="submission" date="2018-06" db="EMBL/GenBank/DDBJ databases">
        <title>Draft sequence of Acidithiobacillus ferrooxidans CCM 4253.</title>
        <authorList>
            <person name="Moya-Beltran A."/>
            <person name="Castro M."/>
            <person name="Covarrubias P.C."/>
            <person name="Issotta F."/>
            <person name="Janiczek O."/>
            <person name="Mandl M."/>
            <person name="Kucera J."/>
            <person name="Quatrini R."/>
        </authorList>
    </citation>
    <scope>NUCLEOTIDE SEQUENCE [LARGE SCALE GENOMIC DNA]</scope>
    <source>
        <strain evidence="8 9">CCM 4253</strain>
    </source>
</reference>
<proteinExistence type="inferred from homology"/>
<feature type="compositionally biased region" description="Low complexity" evidence="6">
    <location>
        <begin position="7"/>
        <end position="18"/>
    </location>
</feature>
<dbReference type="GO" id="GO:0016020">
    <property type="term" value="C:membrane"/>
    <property type="evidence" value="ECO:0007669"/>
    <property type="project" value="UniProtKB-SubCell"/>
</dbReference>
<gene>
    <name evidence="8" type="ORF">DN052_02000</name>
</gene>
<evidence type="ECO:0000256" key="5">
    <source>
        <dbReference type="ARBA" id="ARBA00023136"/>
    </source>
</evidence>
<evidence type="ECO:0000256" key="7">
    <source>
        <dbReference type="SAM" id="Phobius"/>
    </source>
</evidence>
<feature type="compositionally biased region" description="Low complexity" evidence="6">
    <location>
        <begin position="88"/>
        <end position="103"/>
    </location>
</feature>
<sequence length="467" mass="48210">MIDLNNPDDQQGQGQPDPFAALPPIDDEMTGDLHGPGQTSRNGPATVNIKGQVKGGRSLSKKGKKAIVFGGAGIAALILGGVMMAGHHGGASSTSSSVELAGAGNAPKLKPRPKLVSSAVGSTFSAHGTQQQGAQHSTGTGNTVAASALTTAAANGVGKKPPMTPRQKYEKWLQTQHYKDLEGQHLAGQAALVSTGNWEAAKTPTTMPVSATTPATGYPAPGVAGGIPAGYLKGAPGSGQQSLHGAAANEAFAKAQRDKKEKDQGYLTAHLHKPVSHSELFSGSVIPAVLVTGINSQLPGEITAQVRQNVYNSLNPSEVVIPQGSKLIGVYDSGVQYGQSRVLVAWSRVIYPDGETVDLRGMSGVDGLGEAGFSQITDNHYMRIFGSAFLISMLGAAAELSQPQQSSALANPGAMETGTGAIAQEMDSVGGDMLQKNLNISPTLKIHPGYLFNVMVSKTMVLPIYHP</sequence>
<feature type="region of interest" description="Disordered" evidence="6">
    <location>
        <begin position="1"/>
        <end position="62"/>
    </location>
</feature>
<accession>A0A2W1K5Z1</accession>
<keyword evidence="3 7" id="KW-0812">Transmembrane</keyword>
<dbReference type="Proteomes" id="UP000248886">
    <property type="component" value="Unassembled WGS sequence"/>
</dbReference>
<evidence type="ECO:0000256" key="3">
    <source>
        <dbReference type="ARBA" id="ARBA00022692"/>
    </source>
</evidence>
<dbReference type="AlphaFoldDB" id="A0A2W1K5Z1"/>
<comment type="caution">
    <text evidence="8">The sequence shown here is derived from an EMBL/GenBank/DDBJ whole genome shotgun (WGS) entry which is preliminary data.</text>
</comment>
<evidence type="ECO:0000256" key="1">
    <source>
        <dbReference type="ARBA" id="ARBA00004167"/>
    </source>
</evidence>
<evidence type="ECO:0000256" key="2">
    <source>
        <dbReference type="ARBA" id="ARBA00010265"/>
    </source>
</evidence>
<dbReference type="Gene3D" id="2.40.128.260">
    <property type="entry name" value="Type IV secretion system, VirB10/TraB/TrbI"/>
    <property type="match status" value="1"/>
</dbReference>